<evidence type="ECO:0000256" key="2">
    <source>
        <dbReference type="ARBA" id="ARBA00012759"/>
    </source>
</evidence>
<proteinExistence type="predicted"/>
<dbReference type="PANTHER" id="PTHR13291">
    <property type="entry name" value="JOSEPHIN 1, 2"/>
    <property type="match status" value="1"/>
</dbReference>
<dbReference type="EC" id="3.4.19.12" evidence="2"/>
<feature type="domain" description="Josephin" evidence="8">
    <location>
        <begin position="4"/>
        <end position="176"/>
    </location>
</feature>
<evidence type="ECO:0000259" key="8">
    <source>
        <dbReference type="PROSITE" id="PS50957"/>
    </source>
</evidence>
<evidence type="ECO:0000256" key="7">
    <source>
        <dbReference type="SAM" id="MobiDB-lite"/>
    </source>
</evidence>
<evidence type="ECO:0000256" key="6">
    <source>
        <dbReference type="PROSITE-ProRule" id="PRU00331"/>
    </source>
</evidence>
<feature type="active site" evidence="6">
    <location>
        <position position="113"/>
    </location>
</feature>
<organism evidence="9 10">
    <name type="scientific">Blattamonas nauphoetae</name>
    <dbReference type="NCBI Taxonomy" id="2049346"/>
    <lineage>
        <taxon>Eukaryota</taxon>
        <taxon>Metamonada</taxon>
        <taxon>Preaxostyla</taxon>
        <taxon>Oxymonadida</taxon>
        <taxon>Blattamonas</taxon>
    </lineage>
</organism>
<dbReference type="Gene3D" id="3.90.70.40">
    <property type="match status" value="1"/>
</dbReference>
<keyword evidence="3" id="KW-0645">Protease</keyword>
<dbReference type="SMART" id="SM01246">
    <property type="entry name" value="Josephin"/>
    <property type="match status" value="1"/>
</dbReference>
<comment type="catalytic activity">
    <reaction evidence="1">
        <text>Thiol-dependent hydrolysis of ester, thioester, amide, peptide and isopeptide bonds formed by the C-terminal Gly of ubiquitin (a 76-residue protein attached to proteins as an intracellular targeting signal).</text>
        <dbReference type="EC" id="3.4.19.12"/>
    </reaction>
</comment>
<gene>
    <name evidence="9" type="ORF">BLNAU_12749</name>
</gene>
<name>A0ABQ9XKS6_9EUKA</name>
<keyword evidence="5 6" id="KW-0378">Hydrolase</keyword>
<feature type="compositionally biased region" description="Basic and acidic residues" evidence="7">
    <location>
        <begin position="387"/>
        <end position="399"/>
    </location>
</feature>
<comment type="caution">
    <text evidence="9">The sequence shown here is derived from an EMBL/GenBank/DDBJ whole genome shotgun (WGS) entry which is preliminary data.</text>
</comment>
<dbReference type="Pfam" id="PF02099">
    <property type="entry name" value="Josephin"/>
    <property type="match status" value="1"/>
</dbReference>
<dbReference type="PANTHER" id="PTHR13291:SF0">
    <property type="entry name" value="JOSEPHIN-LIKE PROTEIN"/>
    <property type="match status" value="1"/>
</dbReference>
<evidence type="ECO:0000256" key="3">
    <source>
        <dbReference type="ARBA" id="ARBA00022670"/>
    </source>
</evidence>
<dbReference type="Proteomes" id="UP001281761">
    <property type="component" value="Unassembled WGS sequence"/>
</dbReference>
<dbReference type="InterPro" id="IPR006155">
    <property type="entry name" value="Josephin"/>
</dbReference>
<feature type="compositionally biased region" description="Basic and acidic residues" evidence="7">
    <location>
        <begin position="348"/>
        <end position="371"/>
    </location>
</feature>
<feature type="compositionally biased region" description="Basic and acidic residues" evidence="7">
    <location>
        <begin position="321"/>
        <end position="341"/>
    </location>
</feature>
<feature type="active site" evidence="6">
    <location>
        <position position="17"/>
    </location>
</feature>
<dbReference type="PROSITE" id="PS50957">
    <property type="entry name" value="JOSEPHIN"/>
    <property type="match status" value="1"/>
</dbReference>
<evidence type="ECO:0000313" key="9">
    <source>
        <dbReference type="EMBL" id="KAK2952339.1"/>
    </source>
</evidence>
<sequence>MTIQPTVFREEQKRQLCAIHSLNNLMQRRVASKDDFDEIASSLSDCTTPWSKIFRHKTPFVGNYDADTVQFALFAASLPYSFFPHTKHSLRAVDIANSSGMIINWSMGDSSNHWVCFRRIQGRWFNLDSLADTHSSYRSAEQCVRYINQQLRECPRSSLVILITCPERELDTVSYFFYSNTPLCDATAEEKRRINNEEFKKRNWTYLKRAKVVTQLMEPMRARWEQERQDRLKEAEAIRQREEDLIRQQEEKEMEEARLLEEEAKKKEEEEERLREEEDRKWEAQHNKRRSPPLPSFFDHDEDSPPIDPNDAIRPMGSSTKNEDSDKTDLHTEIDDPRDLSDNPADPTHTDEVPVEDSHKHDQQIGETKIEPDEESQSDSQEIKAYNQEKGDHSDKETDPVAPDQVELPKEDDSETSQSEDFQRNIDL</sequence>
<keyword evidence="10" id="KW-1185">Reference proteome</keyword>
<protein>
    <recommendedName>
        <fullName evidence="2">ubiquitinyl hydrolase 1</fullName>
        <ecNumber evidence="2">3.4.19.12</ecNumber>
    </recommendedName>
</protein>
<accession>A0ABQ9XKS6</accession>
<feature type="region of interest" description="Disordered" evidence="7">
    <location>
        <begin position="254"/>
        <end position="428"/>
    </location>
</feature>
<feature type="active site" evidence="6">
    <location>
        <position position="128"/>
    </location>
</feature>
<keyword evidence="4" id="KW-0833">Ubl conjugation pathway</keyword>
<reference evidence="9 10" key="1">
    <citation type="journal article" date="2022" name="bioRxiv">
        <title>Genomics of Preaxostyla Flagellates Illuminates Evolutionary Transitions and the Path Towards Mitochondrial Loss.</title>
        <authorList>
            <person name="Novak L.V.F."/>
            <person name="Treitli S.C."/>
            <person name="Pyrih J."/>
            <person name="Halakuc P."/>
            <person name="Pipaliya S.V."/>
            <person name="Vacek V."/>
            <person name="Brzon O."/>
            <person name="Soukal P."/>
            <person name="Eme L."/>
            <person name="Dacks J.B."/>
            <person name="Karnkowska A."/>
            <person name="Elias M."/>
            <person name="Hampl V."/>
        </authorList>
    </citation>
    <scope>NUCLEOTIDE SEQUENCE [LARGE SCALE GENOMIC DNA]</scope>
    <source>
        <strain evidence="9">NAU3</strain>
        <tissue evidence="9">Gut</tissue>
    </source>
</reference>
<evidence type="ECO:0000256" key="4">
    <source>
        <dbReference type="ARBA" id="ARBA00022786"/>
    </source>
</evidence>
<dbReference type="InterPro" id="IPR040053">
    <property type="entry name" value="JOSD1/2"/>
</dbReference>
<evidence type="ECO:0000256" key="1">
    <source>
        <dbReference type="ARBA" id="ARBA00000707"/>
    </source>
</evidence>
<evidence type="ECO:0000256" key="5">
    <source>
        <dbReference type="ARBA" id="ARBA00022801"/>
    </source>
</evidence>
<evidence type="ECO:0000313" key="10">
    <source>
        <dbReference type="Proteomes" id="UP001281761"/>
    </source>
</evidence>
<dbReference type="EMBL" id="JARBJD010000105">
    <property type="protein sequence ID" value="KAK2952339.1"/>
    <property type="molecule type" value="Genomic_DNA"/>
</dbReference>
<feature type="compositionally biased region" description="Basic and acidic residues" evidence="7">
    <location>
        <begin position="254"/>
        <end position="286"/>
    </location>
</feature>